<dbReference type="AlphaFoldDB" id="A0A8N5I4X9"/>
<dbReference type="SUPFAM" id="SSF69179">
    <property type="entry name" value="Integrin domains"/>
    <property type="match status" value="2"/>
</dbReference>
<proteinExistence type="predicted"/>
<accession>A0A8N5I4X9</accession>
<dbReference type="GO" id="GO:0007160">
    <property type="term" value="P:cell-matrix adhesion"/>
    <property type="evidence" value="ECO:0007669"/>
    <property type="project" value="TreeGrafter"/>
</dbReference>
<dbReference type="Gene3D" id="2.130.10.130">
    <property type="entry name" value="Integrin alpha, N-terminal"/>
    <property type="match status" value="2"/>
</dbReference>
<dbReference type="SMART" id="SM00191">
    <property type="entry name" value="Int_alpha"/>
    <property type="match status" value="2"/>
</dbReference>
<dbReference type="RefSeq" id="XP_030921054.1">
    <property type="nucleotide sequence ID" value="XM_031065194.1"/>
</dbReference>
<dbReference type="OrthoDB" id="5317514at2759"/>
<evidence type="ECO:0000259" key="7">
    <source>
        <dbReference type="Pfam" id="PF20806"/>
    </source>
</evidence>
<feature type="domain" description="Integrin alpha third immunoglobulin-like" evidence="7">
    <location>
        <begin position="603"/>
        <end position="652"/>
    </location>
</feature>
<keyword evidence="2 9" id="KW-0401">Integrin</keyword>
<dbReference type="InterPro" id="IPR013519">
    <property type="entry name" value="Int_alpha_beta-p"/>
</dbReference>
<name>A0A8N5I4X9_GEOFO</name>
<feature type="repeat" description="FG-GAP" evidence="5">
    <location>
        <begin position="201"/>
        <end position="263"/>
    </location>
</feature>
<dbReference type="GeneID" id="102036678"/>
<protein>
    <submittedName>
        <fullName evidence="9">Integrin alpha-3</fullName>
    </submittedName>
</protein>
<evidence type="ECO:0000256" key="3">
    <source>
        <dbReference type="ARBA" id="ARBA00023136"/>
    </source>
</evidence>
<comment type="subcellular location">
    <subcellularLocation>
        <location evidence="1">Membrane</location>
        <topology evidence="1">Single-pass type I membrane protein</topology>
    </subcellularLocation>
</comment>
<sequence length="661" mass="73557">MTLLLVGAPQAAEPVNGTRTGAVYACPLSATTRDCQRLPIELKGLGVPVASQRQPPGRVLACAHRYTRVLWSGAEAQRRMVGRCYVRGNDLRLDLGDEWQTYHNEMCNANTDTDETGMCQMGTSAGFSANIIYFGAPGAYNWQGTDYMLQRETWDLHDFSYPNTRNGNTYIDIAVGAPFEGPGKVYIYHSSAEGLRDRPRQVISGAELGPTGIKTFGYSLSGGLDMDGNSYPDLLVGSLSERVVLLRARPVINILDKTFTVTPSKVDPAQCTPKSCMTVTLCFSYNQSAGDPNYSERITLQYTLEADKDRHPPRVRFSGSQSATYTGDFSMPDIRCQSQELLLLDNIRDKLHPIVLSMNYSLLERPRTFQLGPHSLDAFPVLNQDQSHENETKIEFQKECGSDNQCYSNLQLRSSFVTEQNQPLPRVNGTQVLQYSRDVRKLHLSINITNVPMPIPVPHSRCPGRHSTQEDLQPVLAKLLVDYSIQSSLSIASSHIQSYFSGTVVGESAMKREQDVGSPLTFDFQVTTKGESLGTLGTILLGFEWPYEIPNGKWLLYPTEILVNGNDTCHPPGGLINPLNLTLLQDLGYPAAPRVLHTQLPSSFSLRARVWNSTFIEEFRDFDRVKVTGTATLFLRSQVPTITMRNHTVRVSLARWVCGLR</sequence>
<dbReference type="Proteomes" id="UP000504602">
    <property type="component" value="Unplaced"/>
</dbReference>
<dbReference type="Gene3D" id="2.60.40.1460">
    <property type="entry name" value="Integrin domains. Chain A, domain 2"/>
    <property type="match status" value="1"/>
</dbReference>
<dbReference type="GO" id="GO:0098609">
    <property type="term" value="P:cell-cell adhesion"/>
    <property type="evidence" value="ECO:0007669"/>
    <property type="project" value="TreeGrafter"/>
</dbReference>
<reference evidence="9" key="1">
    <citation type="submission" date="2025-08" db="UniProtKB">
        <authorList>
            <consortium name="RefSeq"/>
        </authorList>
    </citation>
    <scope>IDENTIFICATION</scope>
</reference>
<dbReference type="InterPro" id="IPR048286">
    <property type="entry name" value="Integrin_alpha_Ig-like_3"/>
</dbReference>
<evidence type="ECO:0000256" key="2">
    <source>
        <dbReference type="ARBA" id="ARBA00023037"/>
    </source>
</evidence>
<gene>
    <name evidence="9" type="primary">ITGA3</name>
</gene>
<organism evidence="8 9">
    <name type="scientific">Geospiza fortis</name>
    <name type="common">Medium ground-finch</name>
    <dbReference type="NCBI Taxonomy" id="48883"/>
    <lineage>
        <taxon>Eukaryota</taxon>
        <taxon>Metazoa</taxon>
        <taxon>Chordata</taxon>
        <taxon>Craniata</taxon>
        <taxon>Vertebrata</taxon>
        <taxon>Euteleostomi</taxon>
        <taxon>Archelosauria</taxon>
        <taxon>Archosauria</taxon>
        <taxon>Dinosauria</taxon>
        <taxon>Saurischia</taxon>
        <taxon>Theropoda</taxon>
        <taxon>Coelurosauria</taxon>
        <taxon>Aves</taxon>
        <taxon>Neognathae</taxon>
        <taxon>Neoaves</taxon>
        <taxon>Telluraves</taxon>
        <taxon>Australaves</taxon>
        <taxon>Passeriformes</taxon>
        <taxon>Thraupidae</taxon>
        <taxon>Geospiza</taxon>
    </lineage>
</organism>
<dbReference type="GO" id="GO:0008305">
    <property type="term" value="C:integrin complex"/>
    <property type="evidence" value="ECO:0007669"/>
    <property type="project" value="TreeGrafter"/>
</dbReference>
<dbReference type="Pfam" id="PF20806">
    <property type="entry name" value="Integrin_A_Ig_3"/>
    <property type="match status" value="2"/>
</dbReference>
<dbReference type="PANTHER" id="PTHR23220:SF89">
    <property type="entry name" value="INTEGRIN ALPHA-3"/>
    <property type="match status" value="1"/>
</dbReference>
<dbReference type="Gene3D" id="2.60.40.1530">
    <property type="entry name" value="ntegrin, alpha v. Chain A, domain 4"/>
    <property type="match status" value="1"/>
</dbReference>
<dbReference type="PROSITE" id="PS51470">
    <property type="entry name" value="FG_GAP"/>
    <property type="match status" value="1"/>
</dbReference>
<evidence type="ECO:0000313" key="9">
    <source>
        <dbReference type="RefSeq" id="XP_030921054.1"/>
    </source>
</evidence>
<dbReference type="PANTHER" id="PTHR23220">
    <property type="entry name" value="INTEGRIN ALPHA"/>
    <property type="match status" value="1"/>
</dbReference>
<dbReference type="SUPFAM" id="SSF69318">
    <property type="entry name" value="Integrin alpha N-terminal domain"/>
    <property type="match status" value="1"/>
</dbReference>
<evidence type="ECO:0000259" key="6">
    <source>
        <dbReference type="Pfam" id="PF08441"/>
    </source>
</evidence>
<keyword evidence="8" id="KW-1185">Reference proteome</keyword>
<feature type="domain" description="Integrin alpha first immunoglubulin-like" evidence="6">
    <location>
        <begin position="248"/>
        <end position="399"/>
    </location>
</feature>
<dbReference type="InterPro" id="IPR028994">
    <property type="entry name" value="Integrin_alpha_N"/>
</dbReference>
<evidence type="ECO:0000313" key="8">
    <source>
        <dbReference type="Proteomes" id="UP000504602"/>
    </source>
</evidence>
<keyword evidence="3" id="KW-0472">Membrane</keyword>
<dbReference type="GO" id="GO:0009897">
    <property type="term" value="C:external side of plasma membrane"/>
    <property type="evidence" value="ECO:0007669"/>
    <property type="project" value="TreeGrafter"/>
</dbReference>
<feature type="domain" description="Integrin alpha third immunoglobulin-like" evidence="7">
    <location>
        <begin position="488"/>
        <end position="583"/>
    </location>
</feature>
<dbReference type="Pfam" id="PF08441">
    <property type="entry name" value="Integrin_A_Ig_1"/>
    <property type="match status" value="1"/>
</dbReference>
<evidence type="ECO:0000256" key="5">
    <source>
        <dbReference type="PROSITE-ProRule" id="PRU00803"/>
    </source>
</evidence>
<evidence type="ECO:0000256" key="4">
    <source>
        <dbReference type="ARBA" id="ARBA00023180"/>
    </source>
</evidence>
<dbReference type="GO" id="GO:0033627">
    <property type="term" value="P:cell adhesion mediated by integrin"/>
    <property type="evidence" value="ECO:0007669"/>
    <property type="project" value="TreeGrafter"/>
</dbReference>
<dbReference type="GO" id="GO:0005178">
    <property type="term" value="F:integrin binding"/>
    <property type="evidence" value="ECO:0007669"/>
    <property type="project" value="TreeGrafter"/>
</dbReference>
<keyword evidence="4" id="KW-0325">Glycoprotein</keyword>
<evidence type="ECO:0000256" key="1">
    <source>
        <dbReference type="ARBA" id="ARBA00004479"/>
    </source>
</evidence>
<dbReference type="GO" id="GO:0007229">
    <property type="term" value="P:integrin-mediated signaling pathway"/>
    <property type="evidence" value="ECO:0007669"/>
    <property type="project" value="UniProtKB-KW"/>
</dbReference>
<dbReference type="GO" id="GO:0050900">
    <property type="term" value="P:leukocyte migration"/>
    <property type="evidence" value="ECO:0007669"/>
    <property type="project" value="TreeGrafter"/>
</dbReference>
<dbReference type="CTD" id="3675"/>
<dbReference type="InterPro" id="IPR013649">
    <property type="entry name" value="Integrin_alpha_Ig-like_1"/>
</dbReference>
<dbReference type="InterPro" id="IPR032695">
    <property type="entry name" value="Integrin_dom_sf"/>
</dbReference>